<keyword evidence="4" id="KW-0547">Nucleotide-binding</keyword>
<evidence type="ECO:0000256" key="3">
    <source>
        <dbReference type="ARBA" id="ARBA00021315"/>
    </source>
</evidence>
<comment type="similarity">
    <text evidence="2 9">Belongs to the RecN family.</text>
</comment>
<keyword evidence="13" id="KW-1185">Reference proteome</keyword>
<evidence type="ECO:0000256" key="10">
    <source>
        <dbReference type="SAM" id="Coils"/>
    </source>
</evidence>
<evidence type="ECO:0000259" key="11">
    <source>
        <dbReference type="SMART" id="SM00382"/>
    </source>
</evidence>
<dbReference type="InterPro" id="IPR003395">
    <property type="entry name" value="RecF/RecN/SMC_N"/>
</dbReference>
<dbReference type="SUPFAM" id="SSF52540">
    <property type="entry name" value="P-loop containing nucleoside triphosphate hydrolases"/>
    <property type="match status" value="2"/>
</dbReference>
<dbReference type="InterPro" id="IPR004604">
    <property type="entry name" value="DNA_recomb/repair_RecN"/>
</dbReference>
<evidence type="ECO:0000313" key="13">
    <source>
        <dbReference type="Proteomes" id="UP001623558"/>
    </source>
</evidence>
<comment type="function">
    <text evidence="1 9">May be involved in recombinational repair of damaged DNA.</text>
</comment>
<dbReference type="Gene3D" id="6.10.140.1080">
    <property type="match status" value="1"/>
</dbReference>
<evidence type="ECO:0000256" key="2">
    <source>
        <dbReference type="ARBA" id="ARBA00009441"/>
    </source>
</evidence>
<accession>A0ABW8RRT9</accession>
<dbReference type="PIRSF" id="PIRSF003128">
    <property type="entry name" value="RecN"/>
    <property type="match status" value="1"/>
</dbReference>
<evidence type="ECO:0000256" key="5">
    <source>
        <dbReference type="ARBA" id="ARBA00022763"/>
    </source>
</evidence>
<dbReference type="NCBIfam" id="TIGR00634">
    <property type="entry name" value="recN"/>
    <property type="match status" value="1"/>
</dbReference>
<evidence type="ECO:0000256" key="7">
    <source>
        <dbReference type="ARBA" id="ARBA00023204"/>
    </source>
</evidence>
<dbReference type="RefSeq" id="WP_406749818.1">
    <property type="nucleotide sequence ID" value="NZ_JBEWZH010000002.1"/>
</dbReference>
<keyword evidence="6" id="KW-0067">ATP-binding</keyword>
<sequence length="554" mass="62563">MLRHLEVQNYALIDQLDLHLAGGLTVITGETGAGKSILLGAISLLLGQRADNKSLYDDQKKCVIEGTFSVAAYPHLKEIFEQEAIDFEDPCLIRREINPQGKSRCFINDTPVTLESMKRIGQELVDIHSQQDNGWMGHPDFALELVDDFAQNQVVKLSYEKAYKAFQQAQQHQEQLAQKSKLGNQALDFLQYQWEELDKAHLEIGEYEHLSEQVQKLQNSEQILEKLAQLANYLSLSESAAMEQIGQARQLSQSLSKWGQTFEQWNQRIQSLWIELKDLSVEVEGEAESFQLDPVALEKCQKRLDLLNRLLQKYQSKDIANLIATRDQFSEELAQYENVDQALEEANQALVQAENLAQEKAMELHNSRMQSLDAIEEILQASLQQLGMPNAQMAWDTQSTKLTKTGQDKIQLLFSANKGLAPKPFKQIASGGELSRLMLSIKHLLAQKRALPTLILDEIDTGVSGEIAIKMGQMLTQMSQKHQLIAITHLPQIAVTGQTHWFVYKNHEGEKTVSSIKTLEGEDRIDEIAKMIGGQSGYLDLKENVRKLMNANLS</sequence>
<dbReference type="PANTHER" id="PTHR11059:SF0">
    <property type="entry name" value="DNA REPAIR PROTEIN RECN"/>
    <property type="match status" value="1"/>
</dbReference>
<dbReference type="SMART" id="SM00382">
    <property type="entry name" value="AAA"/>
    <property type="match status" value="1"/>
</dbReference>
<evidence type="ECO:0000256" key="8">
    <source>
        <dbReference type="ARBA" id="ARBA00033408"/>
    </source>
</evidence>
<reference evidence="12 13" key="1">
    <citation type="submission" date="2024-07" db="EMBL/GenBank/DDBJ databases">
        <authorList>
            <person name="Pitt A."/>
            <person name="Hahn M.W."/>
        </authorList>
    </citation>
    <scope>NUCLEOTIDE SEQUENCE [LARGE SCALE GENOMIC DNA]</scope>
    <source>
        <strain evidence="12 13">1-SAACH-A3</strain>
    </source>
</reference>
<gene>
    <name evidence="12" type="primary">recN</name>
    <name evidence="12" type="ORF">U0R11_03455</name>
</gene>
<keyword evidence="5 9" id="KW-0227">DNA damage</keyword>
<dbReference type="InterPro" id="IPR027417">
    <property type="entry name" value="P-loop_NTPase"/>
</dbReference>
<proteinExistence type="inferred from homology"/>
<dbReference type="Pfam" id="PF02463">
    <property type="entry name" value="SMC_N"/>
    <property type="match status" value="1"/>
</dbReference>
<dbReference type="InterPro" id="IPR003593">
    <property type="entry name" value="AAA+_ATPase"/>
</dbReference>
<keyword evidence="10" id="KW-0175">Coiled coil</keyword>
<name>A0ABW8RRT9_9BACT</name>
<dbReference type="PANTHER" id="PTHR11059">
    <property type="entry name" value="DNA REPAIR PROTEIN RECN"/>
    <property type="match status" value="1"/>
</dbReference>
<comment type="caution">
    <text evidence="12">The sequence shown here is derived from an EMBL/GenBank/DDBJ whole genome shotgun (WGS) entry which is preliminary data.</text>
</comment>
<evidence type="ECO:0000256" key="9">
    <source>
        <dbReference type="PIRNR" id="PIRNR003128"/>
    </source>
</evidence>
<dbReference type="Gene3D" id="3.40.50.300">
    <property type="entry name" value="P-loop containing nucleotide triphosphate hydrolases"/>
    <property type="match status" value="2"/>
</dbReference>
<keyword evidence="7 9" id="KW-0234">DNA repair</keyword>
<protein>
    <recommendedName>
        <fullName evidence="3 9">DNA repair protein RecN</fullName>
    </recommendedName>
    <alternativeName>
        <fullName evidence="8 9">Recombination protein N</fullName>
    </alternativeName>
</protein>
<dbReference type="EMBL" id="JBEWZH010000002">
    <property type="protein sequence ID" value="MFL0161437.1"/>
    <property type="molecule type" value="Genomic_DNA"/>
</dbReference>
<dbReference type="CDD" id="cd03241">
    <property type="entry name" value="ABC_RecN"/>
    <property type="match status" value="2"/>
</dbReference>
<feature type="domain" description="AAA+ ATPase" evidence="11">
    <location>
        <begin position="21"/>
        <end position="507"/>
    </location>
</feature>
<feature type="coiled-coil region" evidence="10">
    <location>
        <begin position="297"/>
        <end position="363"/>
    </location>
</feature>
<dbReference type="Proteomes" id="UP001623558">
    <property type="component" value="Unassembled WGS sequence"/>
</dbReference>
<organism evidence="12 13">
    <name type="scientific">Aquirufa salirivi</name>
    <dbReference type="NCBI Taxonomy" id="3104729"/>
    <lineage>
        <taxon>Bacteria</taxon>
        <taxon>Pseudomonadati</taxon>
        <taxon>Bacteroidota</taxon>
        <taxon>Cytophagia</taxon>
        <taxon>Cytophagales</taxon>
        <taxon>Flectobacillaceae</taxon>
        <taxon>Aquirufa</taxon>
    </lineage>
</organism>
<evidence type="ECO:0000313" key="12">
    <source>
        <dbReference type="EMBL" id="MFL0161437.1"/>
    </source>
</evidence>
<evidence type="ECO:0000256" key="6">
    <source>
        <dbReference type="ARBA" id="ARBA00022840"/>
    </source>
</evidence>
<evidence type="ECO:0000256" key="1">
    <source>
        <dbReference type="ARBA" id="ARBA00003618"/>
    </source>
</evidence>
<evidence type="ECO:0000256" key="4">
    <source>
        <dbReference type="ARBA" id="ARBA00022741"/>
    </source>
</evidence>